<dbReference type="PANTHER" id="PTHR33281:SF19">
    <property type="entry name" value="VOLTAGE-DEPENDENT ANION CHANNEL-FORMING PROTEIN YNEE"/>
    <property type="match status" value="1"/>
</dbReference>
<evidence type="ECO:0000256" key="8">
    <source>
        <dbReference type="ARBA" id="ARBA00034708"/>
    </source>
</evidence>
<keyword evidence="6" id="KW-0406">Ion transport</keyword>
<dbReference type="Proteomes" id="UP000070186">
    <property type="component" value="Unassembled WGS sequence"/>
</dbReference>
<dbReference type="STRING" id="281362.AT959_01145"/>
<dbReference type="GO" id="GO:0005886">
    <property type="term" value="C:plasma membrane"/>
    <property type="evidence" value="ECO:0007669"/>
    <property type="project" value="UniProtKB-SubCell"/>
</dbReference>
<keyword evidence="2" id="KW-0813">Transport</keyword>
<comment type="subcellular location">
    <subcellularLocation>
        <location evidence="1">Cell membrane</location>
        <topology evidence="1">Multi-pass membrane protein</topology>
    </subcellularLocation>
</comment>
<gene>
    <name evidence="10" type="ORF">AT959_01145</name>
</gene>
<evidence type="ECO:0000256" key="1">
    <source>
        <dbReference type="ARBA" id="ARBA00004651"/>
    </source>
</evidence>
<feature type="transmembrane region" description="Helical" evidence="9">
    <location>
        <begin position="223"/>
        <end position="254"/>
    </location>
</feature>
<name>A0A133XN17_9RHOO</name>
<accession>A0A133XN17</accession>
<evidence type="ECO:0000313" key="10">
    <source>
        <dbReference type="EMBL" id="KXB32336.1"/>
    </source>
</evidence>
<evidence type="ECO:0000256" key="5">
    <source>
        <dbReference type="ARBA" id="ARBA00022989"/>
    </source>
</evidence>
<proteinExistence type="inferred from homology"/>
<reference evidence="10 11" key="1">
    <citation type="submission" date="2015-12" db="EMBL/GenBank/DDBJ databases">
        <title>Nitrous oxide reduction kinetics distinguish bacteria harboring typical versus atypical NosZ.</title>
        <authorList>
            <person name="Yoon S."/>
            <person name="Nissen S."/>
            <person name="Park D."/>
            <person name="Sanford R.A."/>
            <person name="Loeffler F.E."/>
        </authorList>
    </citation>
    <scope>NUCLEOTIDE SEQUENCE [LARGE SCALE GENOMIC DNA]</scope>
    <source>
        <strain evidence="10 11">ATCC BAA-841</strain>
    </source>
</reference>
<dbReference type="GO" id="GO:0005254">
    <property type="term" value="F:chloride channel activity"/>
    <property type="evidence" value="ECO:0007669"/>
    <property type="project" value="InterPro"/>
</dbReference>
<dbReference type="PANTHER" id="PTHR33281">
    <property type="entry name" value="UPF0187 PROTEIN YNEE"/>
    <property type="match status" value="1"/>
</dbReference>
<evidence type="ECO:0000256" key="2">
    <source>
        <dbReference type="ARBA" id="ARBA00022448"/>
    </source>
</evidence>
<feature type="transmembrane region" description="Helical" evidence="9">
    <location>
        <begin position="52"/>
        <end position="72"/>
    </location>
</feature>
<organism evidence="10 11">
    <name type="scientific">Dechloromonas denitrificans</name>
    <dbReference type="NCBI Taxonomy" id="281362"/>
    <lineage>
        <taxon>Bacteria</taxon>
        <taxon>Pseudomonadati</taxon>
        <taxon>Pseudomonadota</taxon>
        <taxon>Betaproteobacteria</taxon>
        <taxon>Rhodocyclales</taxon>
        <taxon>Azonexaceae</taxon>
        <taxon>Dechloromonas</taxon>
    </lineage>
</organism>
<evidence type="ECO:0008006" key="12">
    <source>
        <dbReference type="Google" id="ProtNLM"/>
    </source>
</evidence>
<evidence type="ECO:0000256" key="6">
    <source>
        <dbReference type="ARBA" id="ARBA00023065"/>
    </source>
</evidence>
<comment type="similarity">
    <text evidence="8">Belongs to the anion channel-forming bestrophin (TC 1.A.46) family.</text>
</comment>
<evidence type="ECO:0000256" key="7">
    <source>
        <dbReference type="ARBA" id="ARBA00023136"/>
    </source>
</evidence>
<comment type="caution">
    <text evidence="10">The sequence shown here is derived from an EMBL/GenBank/DDBJ whole genome shotgun (WGS) entry which is preliminary data.</text>
</comment>
<evidence type="ECO:0000256" key="9">
    <source>
        <dbReference type="SAM" id="Phobius"/>
    </source>
</evidence>
<dbReference type="InterPro" id="IPR044669">
    <property type="entry name" value="YneE/VCCN1/2-like"/>
</dbReference>
<dbReference type="RefSeq" id="WP_066879695.1">
    <property type="nucleotide sequence ID" value="NZ_LODL01000005.1"/>
</dbReference>
<keyword evidence="7 9" id="KW-0472">Membrane</keyword>
<keyword evidence="5 9" id="KW-1133">Transmembrane helix</keyword>
<dbReference type="EMBL" id="LODL01000005">
    <property type="protein sequence ID" value="KXB32336.1"/>
    <property type="molecule type" value="Genomic_DNA"/>
</dbReference>
<protein>
    <recommendedName>
        <fullName evidence="12">Bestrophin</fullName>
    </recommendedName>
</protein>
<keyword evidence="11" id="KW-1185">Reference proteome</keyword>
<dbReference type="AlphaFoldDB" id="A0A133XN17"/>
<sequence length="308" mass="34184">MIVRPRHHWFRLLFVWRGSVLPDIIGRLALVLVVSVISVLSREWWMSVHAHSALSIPPFTLMGVALAIFLGFRNSVSYDRFWEARKQWGGLLVVARSLVRQVCSSLPGPENEPVREVVVRRVAAFAYALKHQLRQTDAAADLALRLEGVLLAEVAAARFQPQIILLSLAHLLADLRRQGQLSEMQLFAIDKSLNVLADTSGACERIASTPIPYTYRVLMNRTVMVYCLLLPVGLATSIGWLTPLIATFVAYTFLALEMIGEQIEEPFGTEANDLALDSLCHTIEVSVCEMAGLEPLGQPPVVTDFVLT</sequence>
<feature type="transmembrane region" description="Helical" evidence="9">
    <location>
        <begin position="20"/>
        <end position="40"/>
    </location>
</feature>
<dbReference type="Pfam" id="PF25539">
    <property type="entry name" value="Bestrophin_2"/>
    <property type="match status" value="1"/>
</dbReference>
<evidence type="ECO:0000256" key="4">
    <source>
        <dbReference type="ARBA" id="ARBA00022692"/>
    </source>
</evidence>
<evidence type="ECO:0000313" key="11">
    <source>
        <dbReference type="Proteomes" id="UP000070186"/>
    </source>
</evidence>
<evidence type="ECO:0000256" key="3">
    <source>
        <dbReference type="ARBA" id="ARBA00022475"/>
    </source>
</evidence>
<keyword evidence="3" id="KW-1003">Cell membrane</keyword>
<keyword evidence="4 9" id="KW-0812">Transmembrane</keyword>